<evidence type="ECO:0000256" key="8">
    <source>
        <dbReference type="ARBA" id="ARBA00048679"/>
    </source>
</evidence>
<dbReference type="EC" id="2.7.11.1" evidence="1"/>
<dbReference type="InterPro" id="IPR000719">
    <property type="entry name" value="Prot_kinase_dom"/>
</dbReference>
<dbReference type="SMART" id="SM00220">
    <property type="entry name" value="S_TKc"/>
    <property type="match status" value="1"/>
</dbReference>
<feature type="region of interest" description="Disordered" evidence="10">
    <location>
        <begin position="122"/>
        <end position="164"/>
    </location>
</feature>
<dbReference type="GO" id="GO:0004674">
    <property type="term" value="F:protein serine/threonine kinase activity"/>
    <property type="evidence" value="ECO:0007669"/>
    <property type="project" value="UniProtKB-KW"/>
</dbReference>
<dbReference type="PROSITE" id="PS00108">
    <property type="entry name" value="PROTEIN_KINASE_ST"/>
    <property type="match status" value="1"/>
</dbReference>
<comment type="caution">
    <text evidence="12">The sequence shown here is derived from an EMBL/GenBank/DDBJ whole genome shotgun (WGS) entry which is preliminary data.</text>
</comment>
<gene>
    <name evidence="12" type="ORF">PPROV_001090200</name>
</gene>
<feature type="compositionally biased region" description="Pro residues" evidence="10">
    <location>
        <begin position="11"/>
        <end position="20"/>
    </location>
</feature>
<dbReference type="GO" id="GO:0035556">
    <property type="term" value="P:intracellular signal transduction"/>
    <property type="evidence" value="ECO:0007669"/>
    <property type="project" value="TreeGrafter"/>
</dbReference>
<dbReference type="Gene3D" id="3.30.200.20">
    <property type="entry name" value="Phosphorylase Kinase, domain 1"/>
    <property type="match status" value="1"/>
</dbReference>
<name>A0A830HYJ8_9CHLO</name>
<feature type="compositionally biased region" description="Low complexity" evidence="10">
    <location>
        <begin position="122"/>
        <end position="132"/>
    </location>
</feature>
<feature type="region of interest" description="Disordered" evidence="10">
    <location>
        <begin position="972"/>
        <end position="1006"/>
    </location>
</feature>
<comment type="catalytic activity">
    <reaction evidence="8">
        <text>L-seryl-[protein] + ATP = O-phospho-L-seryl-[protein] + ADP + H(+)</text>
        <dbReference type="Rhea" id="RHEA:17989"/>
        <dbReference type="Rhea" id="RHEA-COMP:9863"/>
        <dbReference type="Rhea" id="RHEA-COMP:11604"/>
        <dbReference type="ChEBI" id="CHEBI:15378"/>
        <dbReference type="ChEBI" id="CHEBI:29999"/>
        <dbReference type="ChEBI" id="CHEBI:30616"/>
        <dbReference type="ChEBI" id="CHEBI:83421"/>
        <dbReference type="ChEBI" id="CHEBI:456216"/>
        <dbReference type="EC" id="2.7.11.1"/>
    </reaction>
</comment>
<keyword evidence="4 9" id="KW-0547">Nucleotide-binding</keyword>
<dbReference type="Pfam" id="PF01603">
    <property type="entry name" value="B56"/>
    <property type="match status" value="1"/>
</dbReference>
<feature type="binding site" evidence="9">
    <location>
        <position position="590"/>
    </location>
    <ligand>
        <name>ATP</name>
        <dbReference type="ChEBI" id="CHEBI:30616"/>
    </ligand>
</feature>
<dbReference type="InterPro" id="IPR011989">
    <property type="entry name" value="ARM-like"/>
</dbReference>
<dbReference type="Gene3D" id="1.10.510.10">
    <property type="entry name" value="Transferase(Phosphotransferase) domain 1"/>
    <property type="match status" value="2"/>
</dbReference>
<evidence type="ECO:0000256" key="2">
    <source>
        <dbReference type="ARBA" id="ARBA00022527"/>
    </source>
</evidence>
<feature type="region of interest" description="Disordered" evidence="10">
    <location>
        <begin position="1"/>
        <end position="27"/>
    </location>
</feature>
<dbReference type="InterPro" id="IPR017441">
    <property type="entry name" value="Protein_kinase_ATP_BS"/>
</dbReference>
<evidence type="ECO:0000256" key="7">
    <source>
        <dbReference type="ARBA" id="ARBA00047899"/>
    </source>
</evidence>
<dbReference type="InterPro" id="IPR016024">
    <property type="entry name" value="ARM-type_fold"/>
</dbReference>
<feature type="compositionally biased region" description="Polar residues" evidence="10">
    <location>
        <begin position="143"/>
        <end position="155"/>
    </location>
</feature>
<dbReference type="PROSITE" id="PS00107">
    <property type="entry name" value="PROTEIN_KINASE_ATP"/>
    <property type="match status" value="1"/>
</dbReference>
<dbReference type="InterPro" id="IPR011009">
    <property type="entry name" value="Kinase-like_dom_sf"/>
</dbReference>
<accession>A0A830HYJ8</accession>
<evidence type="ECO:0000256" key="6">
    <source>
        <dbReference type="ARBA" id="ARBA00022840"/>
    </source>
</evidence>
<dbReference type="PROSITE" id="PS50011">
    <property type="entry name" value="PROTEIN_KINASE_DOM"/>
    <property type="match status" value="1"/>
</dbReference>
<feature type="domain" description="Protein kinase" evidence="11">
    <location>
        <begin position="555"/>
        <end position="876"/>
    </location>
</feature>
<comment type="catalytic activity">
    <reaction evidence="7">
        <text>L-threonyl-[protein] + ATP = O-phospho-L-threonyl-[protein] + ADP + H(+)</text>
        <dbReference type="Rhea" id="RHEA:46608"/>
        <dbReference type="Rhea" id="RHEA-COMP:11060"/>
        <dbReference type="Rhea" id="RHEA-COMP:11605"/>
        <dbReference type="ChEBI" id="CHEBI:15378"/>
        <dbReference type="ChEBI" id="CHEBI:30013"/>
        <dbReference type="ChEBI" id="CHEBI:30616"/>
        <dbReference type="ChEBI" id="CHEBI:61977"/>
        <dbReference type="ChEBI" id="CHEBI:456216"/>
        <dbReference type="EC" id="2.7.11.1"/>
    </reaction>
</comment>
<keyword evidence="5" id="KW-0418">Kinase</keyword>
<dbReference type="Pfam" id="PF00069">
    <property type="entry name" value="Pkinase"/>
    <property type="match status" value="1"/>
</dbReference>
<dbReference type="AlphaFoldDB" id="A0A830HYJ8"/>
<dbReference type="GO" id="GO:0019888">
    <property type="term" value="F:protein phosphatase regulator activity"/>
    <property type="evidence" value="ECO:0007669"/>
    <property type="project" value="InterPro"/>
</dbReference>
<dbReference type="InterPro" id="IPR008271">
    <property type="entry name" value="Ser/Thr_kinase_AS"/>
</dbReference>
<dbReference type="GO" id="GO:0000159">
    <property type="term" value="C:protein phosphatase type 2A complex"/>
    <property type="evidence" value="ECO:0007669"/>
    <property type="project" value="InterPro"/>
</dbReference>
<dbReference type="Proteomes" id="UP000660262">
    <property type="component" value="Unassembled WGS sequence"/>
</dbReference>
<dbReference type="EMBL" id="BNJQ01000039">
    <property type="protein sequence ID" value="GHP12174.1"/>
    <property type="molecule type" value="Genomic_DNA"/>
</dbReference>
<evidence type="ECO:0000256" key="10">
    <source>
        <dbReference type="SAM" id="MobiDB-lite"/>
    </source>
</evidence>
<dbReference type="SUPFAM" id="SSF56112">
    <property type="entry name" value="Protein kinase-like (PK-like)"/>
    <property type="match status" value="1"/>
</dbReference>
<dbReference type="SUPFAM" id="SSF48371">
    <property type="entry name" value="ARM repeat"/>
    <property type="match status" value="1"/>
</dbReference>
<proteinExistence type="predicted"/>
<sequence>MAQLPMMRAPWAPPPPPPPSQSAAASQPLGVGGVGVGVGVGAGAGVGVSSSAVVIVDASAMESVSFSSLLSRVLSSGRQSGSGSPSALGASSSRVGASSLVVDAGNEFALLIMRALASSSSSSSSSSSAAAAKSGAGPPQLAVTPTPTATNSSGGSKPMSIDKVAPGRMGNVVAASHRPMRAPWATAAPTPTTRMAAGAGAAAATTKPTISRSSSIPPEKVVIAAADRITAQMLQPGVDANASMRGALALCWLYHECPQARAALRARIGAALLPLSSSDARPRPGHAALLTVAGAVLRGVKAPLPPCVLAFVSDVLLPLHRTNAVDNASDPPTPALATIQESLATLCLAPCLELHPPLLADCLRSVAAAAARGAPSTKEVLLLREAQALVEFAPPAARKGRLAKAALSELLPHVTSAMQSDHFAVAERALRVLGSHAVLALVLEVRADAYPKLLPAVLPSDASTHWSRDVAAARLGAAEALLDADSKMFHQASDAVFGIRGGAAWAKAELDKLRERSDLAVNVPPTSSAAAAAGASSSATVALSGYDANLLFQDLVFHDVLGAGAFATVHRVRRVVKGASPSTWPWFAVKHVKTDRLAEPGVANAVRRELAVLASLGDCAGVARLVARFRFEGGAYLVLELAENGDVHTHIVSRGGLGLVAGTFVVASVSYALGFVHRRGYVYGDLKPENVLVTSTGHVKLTDFGAARPCTADAHSAVLAFSNVLAALSEGDYRVKHGLREVQAGDANFSNDADDGEAPVEDDDRVEGTVLYLSPEIVRGAVPSPLSDSWALGALARFVFVGIPLFADAADPLAAIASLDATQFPASLCPIEVAGAGPNGSASRAPADVEELVCALMAVNPSERMSAEQAAVHGALTSAHGDVSELWDRAAPALLRQPPRNNDGAPSRVATWARRQSSVAWRVGGGANDAAASLASASARDGAAPSSDLNALGRSIAETALERGASFLPGGGGGGGGGFGVLPPAPVPSRLSSMKSGEEMTKVMEE</sequence>
<evidence type="ECO:0000256" key="4">
    <source>
        <dbReference type="ARBA" id="ARBA00022741"/>
    </source>
</evidence>
<keyword evidence="6 9" id="KW-0067">ATP-binding</keyword>
<evidence type="ECO:0000313" key="12">
    <source>
        <dbReference type="EMBL" id="GHP12174.1"/>
    </source>
</evidence>
<dbReference type="GO" id="GO:0005524">
    <property type="term" value="F:ATP binding"/>
    <property type="evidence" value="ECO:0007669"/>
    <property type="project" value="UniProtKB-UniRule"/>
</dbReference>
<evidence type="ECO:0000256" key="3">
    <source>
        <dbReference type="ARBA" id="ARBA00022679"/>
    </source>
</evidence>
<dbReference type="PANTHER" id="PTHR24356:SF163">
    <property type="entry name" value="3-PHOSPHOINOSITIDE-DEPENDENT PROTEIN KINASE 1-RELATED"/>
    <property type="match status" value="1"/>
</dbReference>
<evidence type="ECO:0000256" key="1">
    <source>
        <dbReference type="ARBA" id="ARBA00012513"/>
    </source>
</evidence>
<keyword evidence="2" id="KW-0723">Serine/threonine-protein kinase</keyword>
<evidence type="ECO:0000256" key="5">
    <source>
        <dbReference type="ARBA" id="ARBA00022777"/>
    </source>
</evidence>
<reference evidence="12" key="1">
    <citation type="submission" date="2020-10" db="EMBL/GenBank/DDBJ databases">
        <title>Unveiling of a novel bifunctional photoreceptor, Dualchrome1, isolated from a cosmopolitan green alga.</title>
        <authorList>
            <person name="Suzuki S."/>
            <person name="Kawachi M."/>
        </authorList>
    </citation>
    <scope>NUCLEOTIDE SEQUENCE</scope>
    <source>
        <strain evidence="12">NIES 2893</strain>
    </source>
</reference>
<evidence type="ECO:0000313" key="13">
    <source>
        <dbReference type="Proteomes" id="UP000660262"/>
    </source>
</evidence>
<dbReference type="InterPro" id="IPR002554">
    <property type="entry name" value="PP2A_B56"/>
</dbReference>
<keyword evidence="13" id="KW-1185">Reference proteome</keyword>
<evidence type="ECO:0000259" key="11">
    <source>
        <dbReference type="PROSITE" id="PS50011"/>
    </source>
</evidence>
<keyword evidence="3" id="KW-0808">Transferase</keyword>
<dbReference type="OrthoDB" id="347657at2759"/>
<protein>
    <recommendedName>
        <fullName evidence="1">non-specific serine/threonine protein kinase</fullName>
        <ecNumber evidence="1">2.7.11.1</ecNumber>
    </recommendedName>
</protein>
<feature type="compositionally biased region" description="Basic and acidic residues" evidence="10">
    <location>
        <begin position="996"/>
        <end position="1006"/>
    </location>
</feature>
<dbReference type="Gene3D" id="1.25.10.10">
    <property type="entry name" value="Leucine-rich Repeat Variant"/>
    <property type="match status" value="1"/>
</dbReference>
<dbReference type="InterPro" id="IPR050236">
    <property type="entry name" value="Ser_Thr_kinase_AGC"/>
</dbReference>
<dbReference type="PANTHER" id="PTHR24356">
    <property type="entry name" value="SERINE/THREONINE-PROTEIN KINASE"/>
    <property type="match status" value="1"/>
</dbReference>
<evidence type="ECO:0000256" key="9">
    <source>
        <dbReference type="PROSITE-ProRule" id="PRU10141"/>
    </source>
</evidence>
<organism evidence="12 13">
    <name type="scientific">Pycnococcus provasolii</name>
    <dbReference type="NCBI Taxonomy" id="41880"/>
    <lineage>
        <taxon>Eukaryota</taxon>
        <taxon>Viridiplantae</taxon>
        <taxon>Chlorophyta</taxon>
        <taxon>Pseudoscourfieldiophyceae</taxon>
        <taxon>Pseudoscourfieldiales</taxon>
        <taxon>Pycnococcaceae</taxon>
        <taxon>Pycnococcus</taxon>
    </lineage>
</organism>